<keyword evidence="2" id="KW-0472">Membrane</keyword>
<dbReference type="Proteomes" id="UP001232536">
    <property type="component" value="Unassembled WGS sequence"/>
</dbReference>
<keyword evidence="2" id="KW-1133">Transmembrane helix</keyword>
<feature type="transmembrane region" description="Helical" evidence="2">
    <location>
        <begin position="96"/>
        <end position="114"/>
    </location>
</feature>
<feature type="transmembrane region" description="Helical" evidence="2">
    <location>
        <begin position="33"/>
        <end position="52"/>
    </location>
</feature>
<evidence type="ECO:0000256" key="1">
    <source>
        <dbReference type="SAM" id="MobiDB-lite"/>
    </source>
</evidence>
<feature type="region of interest" description="Disordered" evidence="1">
    <location>
        <begin position="1"/>
        <end position="27"/>
    </location>
</feature>
<evidence type="ECO:0000256" key="2">
    <source>
        <dbReference type="SAM" id="Phobius"/>
    </source>
</evidence>
<evidence type="ECO:0000313" key="3">
    <source>
        <dbReference type="EMBL" id="MDO8107980.1"/>
    </source>
</evidence>
<gene>
    <name evidence="3" type="ORF">Q6348_12315</name>
</gene>
<protein>
    <submittedName>
        <fullName evidence="3">Uncharacterized protein</fullName>
    </submittedName>
</protein>
<reference evidence="3 4" key="1">
    <citation type="submission" date="2023-07" db="EMBL/GenBank/DDBJ databases">
        <title>Description of novel actinomycetes strains, isolated from tidal flat sediment.</title>
        <authorList>
            <person name="Lu C."/>
        </authorList>
    </citation>
    <scope>NUCLEOTIDE SEQUENCE [LARGE SCALE GENOMIC DNA]</scope>
    <source>
        <strain evidence="3 4">SYSU T00b441</strain>
    </source>
</reference>
<dbReference type="RefSeq" id="WP_304601571.1">
    <property type="nucleotide sequence ID" value="NZ_JAUQYO010000001.1"/>
</dbReference>
<feature type="transmembrane region" description="Helical" evidence="2">
    <location>
        <begin position="134"/>
        <end position="155"/>
    </location>
</feature>
<keyword evidence="4" id="KW-1185">Reference proteome</keyword>
<dbReference type="EMBL" id="JAUQYP010000001">
    <property type="protein sequence ID" value="MDO8107980.1"/>
    <property type="molecule type" value="Genomic_DNA"/>
</dbReference>
<feature type="transmembrane region" description="Helical" evidence="2">
    <location>
        <begin position="72"/>
        <end position="89"/>
    </location>
</feature>
<feature type="compositionally biased region" description="Basic residues" evidence="1">
    <location>
        <begin position="16"/>
        <end position="27"/>
    </location>
</feature>
<organism evidence="3 4">
    <name type="scientific">Actinotalea lenta</name>
    <dbReference type="NCBI Taxonomy" id="3064654"/>
    <lineage>
        <taxon>Bacteria</taxon>
        <taxon>Bacillati</taxon>
        <taxon>Actinomycetota</taxon>
        <taxon>Actinomycetes</taxon>
        <taxon>Micrococcales</taxon>
        <taxon>Cellulomonadaceae</taxon>
        <taxon>Actinotalea</taxon>
    </lineage>
</organism>
<comment type="caution">
    <text evidence="3">The sequence shown here is derived from an EMBL/GenBank/DDBJ whole genome shotgun (WGS) entry which is preliminary data.</text>
</comment>
<sequence>MATPQPSDRPAGAPASRRRRRPAARPSRGARRAGYLVAVALDLVLLGLIFRWPGWESLAFLTQDTTVVLPWVAAQIWTGVAVNLVWVAADPRWLRALGDLATSALGLVAALRVLDVFPFAFDEGGFPWATAVRVVLWVGIVGSGIGVLVNLVRLVTDLARQPRAVGHA</sequence>
<keyword evidence="2" id="KW-0812">Transmembrane</keyword>
<proteinExistence type="predicted"/>
<name>A0ABT9DBK9_9CELL</name>
<accession>A0ABT9DBK9</accession>
<evidence type="ECO:0000313" key="4">
    <source>
        <dbReference type="Proteomes" id="UP001232536"/>
    </source>
</evidence>